<dbReference type="AlphaFoldDB" id="A0AAV2GUB9"/>
<proteinExistence type="predicted"/>
<sequence>MLLASSPPGTGSIQLVSVRIESSRPKNLGGDNSVGVSVGVLRHHSSPSARRHLPSYNPTLLAATVIVFVIPQTTISSIASIGKNGGHQLTVGKRSASGLKGFHRLF</sequence>
<reference evidence="1 2" key="1">
    <citation type="submission" date="2024-04" db="EMBL/GenBank/DDBJ databases">
        <authorList>
            <person name="Fracassetti M."/>
        </authorList>
    </citation>
    <scope>NUCLEOTIDE SEQUENCE [LARGE SCALE GENOMIC DNA]</scope>
</reference>
<dbReference type="EMBL" id="OZ034822">
    <property type="protein sequence ID" value="CAL1412940.1"/>
    <property type="molecule type" value="Genomic_DNA"/>
</dbReference>
<accession>A0AAV2GUB9</accession>
<dbReference type="Proteomes" id="UP001497516">
    <property type="component" value="Chromosome 9"/>
</dbReference>
<name>A0AAV2GUB9_9ROSI</name>
<keyword evidence="2" id="KW-1185">Reference proteome</keyword>
<gene>
    <name evidence="1" type="ORF">LTRI10_LOCUS52198</name>
</gene>
<evidence type="ECO:0000313" key="2">
    <source>
        <dbReference type="Proteomes" id="UP001497516"/>
    </source>
</evidence>
<protein>
    <submittedName>
        <fullName evidence="1">Uncharacterized protein</fullName>
    </submittedName>
</protein>
<organism evidence="1 2">
    <name type="scientific">Linum trigynum</name>
    <dbReference type="NCBI Taxonomy" id="586398"/>
    <lineage>
        <taxon>Eukaryota</taxon>
        <taxon>Viridiplantae</taxon>
        <taxon>Streptophyta</taxon>
        <taxon>Embryophyta</taxon>
        <taxon>Tracheophyta</taxon>
        <taxon>Spermatophyta</taxon>
        <taxon>Magnoliopsida</taxon>
        <taxon>eudicotyledons</taxon>
        <taxon>Gunneridae</taxon>
        <taxon>Pentapetalae</taxon>
        <taxon>rosids</taxon>
        <taxon>fabids</taxon>
        <taxon>Malpighiales</taxon>
        <taxon>Linaceae</taxon>
        <taxon>Linum</taxon>
    </lineage>
</organism>
<evidence type="ECO:0000313" key="1">
    <source>
        <dbReference type="EMBL" id="CAL1412940.1"/>
    </source>
</evidence>